<evidence type="ECO:0000256" key="1">
    <source>
        <dbReference type="ARBA" id="ARBA00022801"/>
    </source>
</evidence>
<dbReference type="Gene3D" id="3.40.50.1820">
    <property type="entry name" value="alpha/beta hydrolase"/>
    <property type="match status" value="1"/>
</dbReference>
<dbReference type="AlphaFoldDB" id="A0A9W6UXH8"/>
<feature type="domain" description="AB hydrolase-1" evidence="2">
    <location>
        <begin position="18"/>
        <end position="242"/>
    </location>
</feature>
<dbReference type="RefSeq" id="WP_067915830.1">
    <property type="nucleotide sequence ID" value="NZ_BSRZ01000006.1"/>
</dbReference>
<dbReference type="PRINTS" id="PR00111">
    <property type="entry name" value="ABHYDROLASE"/>
</dbReference>
<protein>
    <recommendedName>
        <fullName evidence="2">AB hydrolase-1 domain-containing protein</fullName>
    </recommendedName>
</protein>
<keyword evidence="4" id="KW-1185">Reference proteome</keyword>
<evidence type="ECO:0000313" key="4">
    <source>
        <dbReference type="Proteomes" id="UP001165124"/>
    </source>
</evidence>
<keyword evidence="1" id="KW-0378">Hydrolase</keyword>
<dbReference type="InterPro" id="IPR050266">
    <property type="entry name" value="AB_hydrolase_sf"/>
</dbReference>
<sequence length="262" mass="27102">MSTFARTVRGTGGPGVALAHGAGGGVEPNFGPILDGLAEGRTVVGVDYPGAGATPRSAVPLTLDGLADELVGAAVDEGLDAFSIVGYSLGGPVAVRAATRHPDRVRALVLTATFARPDNHLRLVADLWSHLLDADDRTPLARLLTLTALSPSALAALPEHALDETVAATAADVPPGAPEHVDLVSRVDIRAELAELAIPVLVVVTTADRLVPPPIQRDLATRIPGARLAELDSGHLPFAERPGEWLTLITSFLDEAAARPEP</sequence>
<gene>
    <name evidence="3" type="ORF">Arub01_29590</name>
</gene>
<dbReference type="SUPFAM" id="SSF53474">
    <property type="entry name" value="alpha/beta-Hydrolases"/>
    <property type="match status" value="1"/>
</dbReference>
<dbReference type="PANTHER" id="PTHR43798:SF31">
    <property type="entry name" value="AB HYDROLASE SUPERFAMILY PROTEIN YCLE"/>
    <property type="match status" value="1"/>
</dbReference>
<dbReference type="InterPro" id="IPR000073">
    <property type="entry name" value="AB_hydrolase_1"/>
</dbReference>
<reference evidence="3" key="1">
    <citation type="submission" date="2023-02" db="EMBL/GenBank/DDBJ databases">
        <title>Actinomadura rubrobrunea NBRC 14622.</title>
        <authorList>
            <person name="Ichikawa N."/>
            <person name="Sato H."/>
            <person name="Tonouchi N."/>
        </authorList>
    </citation>
    <scope>NUCLEOTIDE SEQUENCE</scope>
    <source>
        <strain evidence="3">NBRC 14622</strain>
    </source>
</reference>
<accession>A0A9W6UXH8</accession>
<dbReference type="Proteomes" id="UP001165124">
    <property type="component" value="Unassembled WGS sequence"/>
</dbReference>
<dbReference type="PANTHER" id="PTHR43798">
    <property type="entry name" value="MONOACYLGLYCEROL LIPASE"/>
    <property type="match status" value="1"/>
</dbReference>
<dbReference type="InterPro" id="IPR029058">
    <property type="entry name" value="AB_hydrolase_fold"/>
</dbReference>
<proteinExistence type="predicted"/>
<organism evidence="3 4">
    <name type="scientific">Actinomadura rubrobrunea</name>
    <dbReference type="NCBI Taxonomy" id="115335"/>
    <lineage>
        <taxon>Bacteria</taxon>
        <taxon>Bacillati</taxon>
        <taxon>Actinomycetota</taxon>
        <taxon>Actinomycetes</taxon>
        <taxon>Streptosporangiales</taxon>
        <taxon>Thermomonosporaceae</taxon>
        <taxon>Actinomadura</taxon>
    </lineage>
</organism>
<evidence type="ECO:0000259" key="2">
    <source>
        <dbReference type="Pfam" id="PF00561"/>
    </source>
</evidence>
<dbReference type="GO" id="GO:0016787">
    <property type="term" value="F:hydrolase activity"/>
    <property type="evidence" value="ECO:0007669"/>
    <property type="project" value="UniProtKB-KW"/>
</dbReference>
<dbReference type="GO" id="GO:0016020">
    <property type="term" value="C:membrane"/>
    <property type="evidence" value="ECO:0007669"/>
    <property type="project" value="TreeGrafter"/>
</dbReference>
<evidence type="ECO:0000313" key="3">
    <source>
        <dbReference type="EMBL" id="GLW64715.1"/>
    </source>
</evidence>
<dbReference type="EMBL" id="BSRZ01000006">
    <property type="protein sequence ID" value="GLW64715.1"/>
    <property type="molecule type" value="Genomic_DNA"/>
</dbReference>
<dbReference type="Pfam" id="PF00561">
    <property type="entry name" value="Abhydrolase_1"/>
    <property type="match status" value="1"/>
</dbReference>
<comment type="caution">
    <text evidence="3">The sequence shown here is derived from an EMBL/GenBank/DDBJ whole genome shotgun (WGS) entry which is preliminary data.</text>
</comment>
<name>A0A9W6UXH8_9ACTN</name>